<accession>A0A0F9MWE8</accession>
<dbReference type="EMBL" id="LAZR01004281">
    <property type="protein sequence ID" value="KKN10059.1"/>
    <property type="molecule type" value="Genomic_DNA"/>
</dbReference>
<dbReference type="PROSITE" id="PS00198">
    <property type="entry name" value="4FE4S_FER_1"/>
    <property type="match status" value="2"/>
</dbReference>
<evidence type="ECO:0000313" key="2">
    <source>
        <dbReference type="EMBL" id="KKM06405.1"/>
    </source>
</evidence>
<feature type="domain" description="4Fe-4S ferredoxin-type" evidence="1">
    <location>
        <begin position="4"/>
        <end position="33"/>
    </location>
</feature>
<reference evidence="3" key="1">
    <citation type="journal article" date="2015" name="Nature">
        <title>Complex archaea that bridge the gap between prokaryotes and eukaryotes.</title>
        <authorList>
            <person name="Spang A."/>
            <person name="Saw J.H."/>
            <person name="Jorgensen S.L."/>
            <person name="Zaremba-Niedzwiedzka K."/>
            <person name="Martijn J."/>
            <person name="Lind A.E."/>
            <person name="van Eijk R."/>
            <person name="Schleper C."/>
            <person name="Guy L."/>
            <person name="Ettema T.J."/>
        </authorList>
    </citation>
    <scope>NUCLEOTIDE SEQUENCE</scope>
</reference>
<dbReference type="PROSITE" id="PS51379">
    <property type="entry name" value="4FE4S_FER_2"/>
    <property type="match status" value="2"/>
</dbReference>
<proteinExistence type="predicted"/>
<name>A0A0F9MWE8_9ZZZZ</name>
<evidence type="ECO:0000259" key="1">
    <source>
        <dbReference type="PROSITE" id="PS51379"/>
    </source>
</evidence>
<organism evidence="3">
    <name type="scientific">marine sediment metagenome</name>
    <dbReference type="NCBI Taxonomy" id="412755"/>
    <lineage>
        <taxon>unclassified sequences</taxon>
        <taxon>metagenomes</taxon>
        <taxon>ecological metagenomes</taxon>
    </lineage>
</organism>
<dbReference type="InterPro" id="IPR017896">
    <property type="entry name" value="4Fe4S_Fe-S-bd"/>
</dbReference>
<dbReference type="AlphaFoldDB" id="A0A0F9MWE8"/>
<evidence type="ECO:0000313" key="3">
    <source>
        <dbReference type="EMBL" id="KKN10059.1"/>
    </source>
</evidence>
<protein>
    <recommendedName>
        <fullName evidence="1">4Fe-4S ferredoxin-type domain-containing protein</fullName>
    </recommendedName>
</protein>
<dbReference type="Gene3D" id="3.30.70.20">
    <property type="match status" value="1"/>
</dbReference>
<dbReference type="EMBL" id="LAZR01016001">
    <property type="protein sequence ID" value="KKM06405.1"/>
    <property type="molecule type" value="Genomic_DNA"/>
</dbReference>
<dbReference type="Pfam" id="PF13187">
    <property type="entry name" value="Fer4_9"/>
    <property type="match status" value="1"/>
</dbReference>
<dbReference type="SUPFAM" id="SSF54862">
    <property type="entry name" value="4Fe-4S ferredoxins"/>
    <property type="match status" value="1"/>
</dbReference>
<dbReference type="InterPro" id="IPR017900">
    <property type="entry name" value="4Fe4S_Fe_S_CS"/>
</dbReference>
<feature type="domain" description="4Fe-4S ferredoxin-type" evidence="1">
    <location>
        <begin position="51"/>
        <end position="82"/>
    </location>
</feature>
<gene>
    <name evidence="3" type="ORF">LCGC14_1040450</name>
    <name evidence="2" type="ORF">LCGC14_1744310</name>
</gene>
<comment type="caution">
    <text evidence="3">The sequence shown here is derived from an EMBL/GenBank/DDBJ whole genome shotgun (WGS) entry which is preliminary data.</text>
</comment>
<sequence>MQVYRLKINRNICTGCNICVVSCPINFDQLKTKSFLSEENAVILVKNGIAYDVFKEERKVNCDGCGVCIKNCPQSAIHLEILNIE</sequence>